<evidence type="ECO:0000256" key="1">
    <source>
        <dbReference type="SAM" id="MobiDB-lite"/>
    </source>
</evidence>
<evidence type="ECO:0000313" key="3">
    <source>
        <dbReference type="Proteomes" id="UP000660262"/>
    </source>
</evidence>
<feature type="region of interest" description="Disordered" evidence="1">
    <location>
        <begin position="145"/>
        <end position="170"/>
    </location>
</feature>
<feature type="compositionally biased region" description="Basic and acidic residues" evidence="1">
    <location>
        <begin position="31"/>
        <end position="40"/>
    </location>
</feature>
<gene>
    <name evidence="2" type="ORF">PPROV_000477800</name>
</gene>
<feature type="region of interest" description="Disordered" evidence="1">
    <location>
        <begin position="102"/>
        <end position="128"/>
    </location>
</feature>
<organism evidence="2 3">
    <name type="scientific">Pycnococcus provasolii</name>
    <dbReference type="NCBI Taxonomy" id="41880"/>
    <lineage>
        <taxon>Eukaryota</taxon>
        <taxon>Viridiplantae</taxon>
        <taxon>Chlorophyta</taxon>
        <taxon>Pseudoscourfieldiophyceae</taxon>
        <taxon>Pseudoscourfieldiales</taxon>
        <taxon>Pycnococcaceae</taxon>
        <taxon>Pycnococcus</taxon>
    </lineage>
</organism>
<sequence>MKSQAEELTRLDEELHTQVETANRMANEAAEADRRTRETRALLAAESQKLKAAVDAQTKAEEKADSLGRAGKDNARLLALLHRAGGLDALLDDFKDSGGASYVGHAEPNLPGRRAAAPPTKTRDPASRARLTEELDQLTARYQNLGGGSAGETTLRPPSGGPGGARSERVHAESMKWVPKAVYELAARFRRDHAPRCTKDALARLLASFNRVWHERERARANRMRTEFHRRMVEWRRQLTAACTTDGVALNLELQRCKAEIRQLRALGIAQGKNLRGSLDAVEDTKTATSSAPRLGVVPLREGADSERLLASALTAVDRLSREVIRASRDNESLREVVGTTDRGGFEAGARWTSERCVTLVDNLATDVETLGASFANRMAAMPPDGEDFLVRMCRAETQLLRDVRTLISRCRDQVSDSNEEASTAGGFAAQKVHEEDGVGGGAFDEATAEAVEEARKRFGGEAAREYGDLVDDDVDDALRMLM</sequence>
<feature type="compositionally biased region" description="Basic and acidic residues" evidence="1">
    <location>
        <begin position="1"/>
        <end position="17"/>
    </location>
</feature>
<reference evidence="2" key="1">
    <citation type="submission" date="2020-10" db="EMBL/GenBank/DDBJ databases">
        <title>Unveiling of a novel bifunctional photoreceptor, Dualchrome1, isolated from a cosmopolitan green alga.</title>
        <authorList>
            <person name="Suzuki S."/>
            <person name="Kawachi M."/>
        </authorList>
    </citation>
    <scope>NUCLEOTIDE SEQUENCE</scope>
    <source>
        <strain evidence="2">NIES 2893</strain>
    </source>
</reference>
<accession>A0A830HKE9</accession>
<dbReference type="EMBL" id="BNJQ01000011">
    <property type="protein sequence ID" value="GHP06031.1"/>
    <property type="molecule type" value="Genomic_DNA"/>
</dbReference>
<dbReference type="Proteomes" id="UP000660262">
    <property type="component" value="Unassembled WGS sequence"/>
</dbReference>
<comment type="caution">
    <text evidence="2">The sequence shown here is derived from an EMBL/GenBank/DDBJ whole genome shotgun (WGS) entry which is preliminary data.</text>
</comment>
<dbReference type="AlphaFoldDB" id="A0A830HKE9"/>
<feature type="region of interest" description="Disordered" evidence="1">
    <location>
        <begin position="1"/>
        <end position="40"/>
    </location>
</feature>
<evidence type="ECO:0000313" key="2">
    <source>
        <dbReference type="EMBL" id="GHP06031.1"/>
    </source>
</evidence>
<keyword evidence="3" id="KW-1185">Reference proteome</keyword>
<protein>
    <submittedName>
        <fullName evidence="2">Uncharacterized protein</fullName>
    </submittedName>
</protein>
<proteinExistence type="predicted"/>
<name>A0A830HKE9_9CHLO</name>